<dbReference type="OrthoDB" id="5396at2759"/>
<comment type="similarity">
    <text evidence="1">Belongs to the Cyclase 1 superfamily.</text>
</comment>
<keyword evidence="3" id="KW-1185">Reference proteome</keyword>
<evidence type="ECO:0000313" key="3">
    <source>
        <dbReference type="Proteomes" id="UP000298138"/>
    </source>
</evidence>
<accession>A0A4V3SJE4</accession>
<gene>
    <name evidence="2" type="ORF">EX30DRAFT_338316</name>
</gene>
<reference evidence="2 3" key="1">
    <citation type="submission" date="2019-04" db="EMBL/GenBank/DDBJ databases">
        <title>Comparative genomics and transcriptomics to analyze fruiting body development in filamentous ascomycetes.</title>
        <authorList>
            <consortium name="DOE Joint Genome Institute"/>
            <person name="Lutkenhaus R."/>
            <person name="Traeger S."/>
            <person name="Breuer J."/>
            <person name="Kuo A."/>
            <person name="Lipzen A."/>
            <person name="Pangilinan J."/>
            <person name="Dilworth D."/>
            <person name="Sandor L."/>
            <person name="Poggeler S."/>
            <person name="Barry K."/>
            <person name="Grigoriev I.V."/>
            <person name="Nowrousian M."/>
        </authorList>
    </citation>
    <scope>NUCLEOTIDE SEQUENCE [LARGE SCALE GENOMIC DNA]</scope>
    <source>
        <strain evidence="2 3">CBS 389.68</strain>
    </source>
</reference>
<dbReference type="GO" id="GO:0019441">
    <property type="term" value="P:L-tryptophan catabolic process to kynurenine"/>
    <property type="evidence" value="ECO:0007669"/>
    <property type="project" value="InterPro"/>
</dbReference>
<dbReference type="AlphaFoldDB" id="A0A4V3SJE4"/>
<dbReference type="InterPro" id="IPR037175">
    <property type="entry name" value="KFase_sf"/>
</dbReference>
<evidence type="ECO:0000256" key="1">
    <source>
        <dbReference type="ARBA" id="ARBA00007865"/>
    </source>
</evidence>
<dbReference type="EMBL" id="ML220113">
    <property type="protein sequence ID" value="TGZ83705.1"/>
    <property type="molecule type" value="Genomic_DNA"/>
</dbReference>
<dbReference type="InterPro" id="IPR007325">
    <property type="entry name" value="KFase/CYL"/>
</dbReference>
<name>A0A4V3SJE4_9PEZI</name>
<organism evidence="2 3">
    <name type="scientific">Ascodesmis nigricans</name>
    <dbReference type="NCBI Taxonomy" id="341454"/>
    <lineage>
        <taxon>Eukaryota</taxon>
        <taxon>Fungi</taxon>
        <taxon>Dikarya</taxon>
        <taxon>Ascomycota</taxon>
        <taxon>Pezizomycotina</taxon>
        <taxon>Pezizomycetes</taxon>
        <taxon>Pezizales</taxon>
        <taxon>Ascodesmidaceae</taxon>
        <taxon>Ascodesmis</taxon>
    </lineage>
</organism>
<protein>
    <recommendedName>
        <fullName evidence="4">Cyclase</fullName>
    </recommendedName>
</protein>
<dbReference type="SUPFAM" id="SSF102198">
    <property type="entry name" value="Putative cyclase"/>
    <property type="match status" value="1"/>
</dbReference>
<dbReference type="Gene3D" id="3.50.30.50">
    <property type="entry name" value="Putative cyclase"/>
    <property type="match status" value="1"/>
</dbReference>
<dbReference type="PANTHER" id="PTHR34861">
    <property type="match status" value="1"/>
</dbReference>
<dbReference type="STRING" id="341454.A0A4V3SJE4"/>
<evidence type="ECO:0008006" key="4">
    <source>
        <dbReference type="Google" id="ProtNLM"/>
    </source>
</evidence>
<evidence type="ECO:0000313" key="2">
    <source>
        <dbReference type="EMBL" id="TGZ83705.1"/>
    </source>
</evidence>
<proteinExistence type="inferred from homology"/>
<dbReference type="InParanoid" id="A0A4V3SJE4"/>
<dbReference type="PANTHER" id="PTHR34861:SF10">
    <property type="entry name" value="CYCLASE"/>
    <property type="match status" value="1"/>
</dbReference>
<dbReference type="GO" id="GO:0004061">
    <property type="term" value="F:arylformamidase activity"/>
    <property type="evidence" value="ECO:0007669"/>
    <property type="project" value="InterPro"/>
</dbReference>
<sequence>MHLAASFFIIPYLHTTLSSSASTRRMFDQNFRYDKNVDSYKYLPKRSELPSVEGWPEGAAWFWGPDDGLGRLNFQTPKRIKRALKESKTGEFTSLNAPLLTFTNPPFFHRPIASHKITNFSGDPLAALNDDELSFNTQTTSHIDGFRHFGEQTTRMFYNGCRESDFRGPDANTKCGLEVWAERGIVGRGILLDVARYREFKGKGGDALSAGAIMVDELAEVARCQGLDLRRKGEGGDIDIGDILLVRTGFLKAYQALSPSERIDLATNPPAFLGLEPSEEMADFLHDSYFSAVVSDNPAVEAAPLPEEFEGSLHEYLIPLWGVPIGEMWDLERLSVLCEKRKGWKFLVTSAPFNVKGGVASWANAIAIL</sequence>
<dbReference type="Proteomes" id="UP000298138">
    <property type="component" value="Unassembled WGS sequence"/>
</dbReference>
<dbReference type="Pfam" id="PF04199">
    <property type="entry name" value="Cyclase"/>
    <property type="match status" value="1"/>
</dbReference>